<keyword evidence="3" id="KW-1185">Reference proteome</keyword>
<accession>A0A3M0KT47</accession>
<comment type="caution">
    <text evidence="2">The sequence shown here is derived from an EMBL/GenBank/DDBJ whole genome shotgun (WGS) entry which is preliminary data.</text>
</comment>
<sequence>MAVLLYLLSLASMEYSQIRHTVGLHMPCIDGQQVGTRMQAKIQVPYTMQRYPEAFGEKLQPETDKSFGTVSVFDDVNLWTSEVFLTSRVP</sequence>
<evidence type="ECO:0000256" key="1">
    <source>
        <dbReference type="SAM" id="SignalP"/>
    </source>
</evidence>
<dbReference type="Proteomes" id="UP000269221">
    <property type="component" value="Unassembled WGS sequence"/>
</dbReference>
<feature type="signal peptide" evidence="1">
    <location>
        <begin position="1"/>
        <end position="18"/>
    </location>
</feature>
<protein>
    <submittedName>
        <fullName evidence="2">Uncharacterized protein</fullName>
    </submittedName>
</protein>
<proteinExistence type="predicted"/>
<dbReference type="EMBL" id="QRBI01000102">
    <property type="protein sequence ID" value="RMC16472.1"/>
    <property type="molecule type" value="Genomic_DNA"/>
</dbReference>
<evidence type="ECO:0000313" key="3">
    <source>
        <dbReference type="Proteomes" id="UP000269221"/>
    </source>
</evidence>
<reference evidence="2 3" key="1">
    <citation type="submission" date="2018-07" db="EMBL/GenBank/DDBJ databases">
        <title>A high quality draft genome assembly of the barn swallow (H. rustica rustica).</title>
        <authorList>
            <person name="Formenti G."/>
            <person name="Chiara M."/>
            <person name="Poveda L."/>
            <person name="Francoijs K.-J."/>
            <person name="Bonisoli-Alquati A."/>
            <person name="Canova L."/>
            <person name="Gianfranceschi L."/>
            <person name="Horner D.S."/>
            <person name="Saino N."/>
        </authorList>
    </citation>
    <scope>NUCLEOTIDE SEQUENCE [LARGE SCALE GENOMIC DNA]</scope>
    <source>
        <strain evidence="2">Chelidonia</strain>
        <tissue evidence="2">Blood</tissue>
    </source>
</reference>
<evidence type="ECO:0000313" key="2">
    <source>
        <dbReference type="EMBL" id="RMC16472.1"/>
    </source>
</evidence>
<dbReference type="AlphaFoldDB" id="A0A3M0KT47"/>
<feature type="chain" id="PRO_5017934898" evidence="1">
    <location>
        <begin position="19"/>
        <end position="90"/>
    </location>
</feature>
<name>A0A3M0KT47_HIRRU</name>
<gene>
    <name evidence="2" type="ORF">DUI87_06407</name>
</gene>
<keyword evidence="1" id="KW-0732">Signal</keyword>
<organism evidence="2 3">
    <name type="scientific">Hirundo rustica rustica</name>
    <dbReference type="NCBI Taxonomy" id="333673"/>
    <lineage>
        <taxon>Eukaryota</taxon>
        <taxon>Metazoa</taxon>
        <taxon>Chordata</taxon>
        <taxon>Craniata</taxon>
        <taxon>Vertebrata</taxon>
        <taxon>Euteleostomi</taxon>
        <taxon>Archelosauria</taxon>
        <taxon>Archosauria</taxon>
        <taxon>Dinosauria</taxon>
        <taxon>Saurischia</taxon>
        <taxon>Theropoda</taxon>
        <taxon>Coelurosauria</taxon>
        <taxon>Aves</taxon>
        <taxon>Neognathae</taxon>
        <taxon>Neoaves</taxon>
        <taxon>Telluraves</taxon>
        <taxon>Australaves</taxon>
        <taxon>Passeriformes</taxon>
        <taxon>Sylvioidea</taxon>
        <taxon>Hirundinidae</taxon>
        <taxon>Hirundo</taxon>
    </lineage>
</organism>